<accession>A0A2S7MWK7</accession>
<sequence length="73" mass="8530">MIGMMLVPMEVAELESLLKAELDELLVELDRKQDNEVLKKAMEERYHILSGMLNRIVTEGDKNKYRLGLKRLK</sequence>
<gene>
    <name evidence="1" type="ORF">CYL18_16005</name>
</gene>
<dbReference type="AlphaFoldDB" id="A0A2S7MWK7"/>
<keyword evidence="2" id="KW-1185">Reference proteome</keyword>
<dbReference type="OrthoDB" id="2971867at2"/>
<evidence type="ECO:0000313" key="1">
    <source>
        <dbReference type="EMBL" id="PQD94211.1"/>
    </source>
</evidence>
<protein>
    <submittedName>
        <fullName evidence="1">Uncharacterized protein</fullName>
    </submittedName>
</protein>
<dbReference type="EMBL" id="PKOZ01000013">
    <property type="protein sequence ID" value="PQD94211.1"/>
    <property type="molecule type" value="Genomic_DNA"/>
</dbReference>
<dbReference type="RefSeq" id="WP_104850520.1">
    <property type="nucleotide sequence ID" value="NZ_PKOZ01000013.1"/>
</dbReference>
<name>A0A2S7MWK7_9BACI</name>
<evidence type="ECO:0000313" key="2">
    <source>
        <dbReference type="Proteomes" id="UP000239663"/>
    </source>
</evidence>
<reference evidence="1 2" key="1">
    <citation type="submission" date="2017-12" db="EMBL/GenBank/DDBJ databases">
        <title>Taxonomic description and draft genome of Pradoshia cofamensis Gen. nov., sp. nov., a thermotolerant bacillale isolated from anterior gut of earthworm Eisenia fetida.</title>
        <authorList>
            <person name="Saha T."/>
            <person name="Chakraborty R."/>
        </authorList>
    </citation>
    <scope>NUCLEOTIDE SEQUENCE [LARGE SCALE GENOMIC DNA]</scope>
    <source>
        <strain evidence="1 2">EAG3</strain>
    </source>
</reference>
<proteinExistence type="predicted"/>
<comment type="caution">
    <text evidence="1">The sequence shown here is derived from an EMBL/GenBank/DDBJ whole genome shotgun (WGS) entry which is preliminary data.</text>
</comment>
<organism evidence="1 2">
    <name type="scientific">Pradoshia eiseniae</name>
    <dbReference type="NCBI Taxonomy" id="2064768"/>
    <lineage>
        <taxon>Bacteria</taxon>
        <taxon>Bacillati</taxon>
        <taxon>Bacillota</taxon>
        <taxon>Bacilli</taxon>
        <taxon>Bacillales</taxon>
        <taxon>Bacillaceae</taxon>
        <taxon>Pradoshia</taxon>
    </lineage>
</organism>
<dbReference type="Proteomes" id="UP000239663">
    <property type="component" value="Unassembled WGS sequence"/>
</dbReference>